<dbReference type="InterPro" id="IPR032694">
    <property type="entry name" value="CopC/D"/>
</dbReference>
<dbReference type="PANTHER" id="PTHR34820">
    <property type="entry name" value="INNER MEMBRANE PROTEIN YEBZ"/>
    <property type="match status" value="1"/>
</dbReference>
<protein>
    <recommendedName>
        <fullName evidence="7">Copper resistance protein D domain-containing protein</fullName>
    </recommendedName>
</protein>
<dbReference type="Pfam" id="PF05425">
    <property type="entry name" value="CopD"/>
    <property type="match status" value="1"/>
</dbReference>
<dbReference type="AlphaFoldDB" id="A0A075GF02"/>
<feature type="transmembrane region" description="Helical" evidence="6">
    <location>
        <begin position="12"/>
        <end position="34"/>
    </location>
</feature>
<feature type="transmembrane region" description="Helical" evidence="6">
    <location>
        <begin position="92"/>
        <end position="115"/>
    </location>
</feature>
<dbReference type="GO" id="GO:0005886">
    <property type="term" value="C:plasma membrane"/>
    <property type="evidence" value="ECO:0007669"/>
    <property type="project" value="UniProtKB-SubCell"/>
</dbReference>
<evidence type="ECO:0000256" key="2">
    <source>
        <dbReference type="ARBA" id="ARBA00022475"/>
    </source>
</evidence>
<evidence type="ECO:0000313" key="8">
    <source>
        <dbReference type="EMBL" id="AIF02626.1"/>
    </source>
</evidence>
<reference evidence="8" key="1">
    <citation type="journal article" date="2014" name="Genome Biol. Evol.">
        <title>Pangenome evidence for extensive interdomain horizontal transfer affecting lineage core and shell genes in uncultured planktonic thaumarchaeota and euryarchaeota.</title>
        <authorList>
            <person name="Deschamps P."/>
            <person name="Zivanovic Y."/>
            <person name="Moreira D."/>
            <person name="Rodriguez-Valera F."/>
            <person name="Lopez-Garcia P."/>
        </authorList>
    </citation>
    <scope>NUCLEOTIDE SEQUENCE</scope>
</reference>
<dbReference type="InterPro" id="IPR008457">
    <property type="entry name" value="Cu-R_CopD_dom"/>
</dbReference>
<evidence type="ECO:0000256" key="5">
    <source>
        <dbReference type="ARBA" id="ARBA00023136"/>
    </source>
</evidence>
<dbReference type="EMBL" id="KF900655">
    <property type="protein sequence ID" value="AIF02626.1"/>
    <property type="molecule type" value="Genomic_DNA"/>
</dbReference>
<dbReference type="PANTHER" id="PTHR34820:SF4">
    <property type="entry name" value="INNER MEMBRANE PROTEIN YEBZ"/>
    <property type="match status" value="1"/>
</dbReference>
<evidence type="ECO:0000256" key="4">
    <source>
        <dbReference type="ARBA" id="ARBA00022989"/>
    </source>
</evidence>
<comment type="subcellular location">
    <subcellularLocation>
        <location evidence="1">Cell membrane</location>
        <topology evidence="1">Multi-pass membrane protein</topology>
    </subcellularLocation>
</comment>
<keyword evidence="5 6" id="KW-0472">Membrane</keyword>
<evidence type="ECO:0000259" key="7">
    <source>
        <dbReference type="Pfam" id="PF05425"/>
    </source>
</evidence>
<evidence type="ECO:0000256" key="6">
    <source>
        <dbReference type="SAM" id="Phobius"/>
    </source>
</evidence>
<keyword evidence="2" id="KW-1003">Cell membrane</keyword>
<proteinExistence type="predicted"/>
<sequence length="164" mass="18119">MAIEQVIVTWAHLVSASIWVGGGIFLGVVLAPLLKRMSFSTEERLELMIKTGRRFFKIALPSLVILIITGIYNSHLVLQSPEILLSSNYGAFLITKIILVIALIVTFAVHIRVFSGDAEKRITKREITENELKKLNRKGMILGETTVVLSVAILFFAALLDAGI</sequence>
<keyword evidence="3 6" id="KW-0812">Transmembrane</keyword>
<evidence type="ECO:0000256" key="1">
    <source>
        <dbReference type="ARBA" id="ARBA00004651"/>
    </source>
</evidence>
<feature type="domain" description="Copper resistance protein D" evidence="7">
    <location>
        <begin position="51"/>
        <end position="160"/>
    </location>
</feature>
<feature type="transmembrane region" description="Helical" evidence="6">
    <location>
        <begin position="141"/>
        <end position="160"/>
    </location>
</feature>
<evidence type="ECO:0000256" key="3">
    <source>
        <dbReference type="ARBA" id="ARBA00022692"/>
    </source>
</evidence>
<dbReference type="GO" id="GO:0006825">
    <property type="term" value="P:copper ion transport"/>
    <property type="evidence" value="ECO:0007669"/>
    <property type="project" value="InterPro"/>
</dbReference>
<organism evidence="8">
    <name type="scientific">uncultured marine thaumarchaeote KM3_158_B05</name>
    <dbReference type="NCBI Taxonomy" id="1456024"/>
    <lineage>
        <taxon>Archaea</taxon>
        <taxon>Nitrososphaerota</taxon>
        <taxon>environmental samples</taxon>
    </lineage>
</organism>
<feature type="transmembrane region" description="Helical" evidence="6">
    <location>
        <begin position="55"/>
        <end position="72"/>
    </location>
</feature>
<accession>A0A075GF02</accession>
<keyword evidence="4 6" id="KW-1133">Transmembrane helix</keyword>
<name>A0A075GF02_9ARCH</name>